<dbReference type="AlphaFoldDB" id="A0A164WPD9"/>
<evidence type="ECO:0000313" key="2">
    <source>
        <dbReference type="Proteomes" id="UP000076722"/>
    </source>
</evidence>
<evidence type="ECO:0000313" key="1">
    <source>
        <dbReference type="EMBL" id="KZS95233.1"/>
    </source>
</evidence>
<sequence>MRTLKNALLQASGPGPGPSPVLFSMIPVGIVGSLRGFTCLISLVYEGEARLCCAGTTTSPLRIKMRRSSCQH</sequence>
<proteinExistence type="predicted"/>
<protein>
    <submittedName>
        <fullName evidence="1">Uncharacterized protein</fullName>
    </submittedName>
</protein>
<gene>
    <name evidence="1" type="ORF">SISNIDRAFT_359968</name>
</gene>
<dbReference type="Proteomes" id="UP000076722">
    <property type="component" value="Unassembled WGS sequence"/>
</dbReference>
<organism evidence="1 2">
    <name type="scientific">Sistotremastrum niveocremeum HHB9708</name>
    <dbReference type="NCBI Taxonomy" id="1314777"/>
    <lineage>
        <taxon>Eukaryota</taxon>
        <taxon>Fungi</taxon>
        <taxon>Dikarya</taxon>
        <taxon>Basidiomycota</taxon>
        <taxon>Agaricomycotina</taxon>
        <taxon>Agaricomycetes</taxon>
        <taxon>Sistotremastrales</taxon>
        <taxon>Sistotremastraceae</taxon>
        <taxon>Sertulicium</taxon>
        <taxon>Sertulicium niveocremeum</taxon>
    </lineage>
</organism>
<keyword evidence="2" id="KW-1185">Reference proteome</keyword>
<name>A0A164WPD9_9AGAM</name>
<dbReference type="EMBL" id="KV419402">
    <property type="protein sequence ID" value="KZS95233.1"/>
    <property type="molecule type" value="Genomic_DNA"/>
</dbReference>
<accession>A0A164WPD9</accession>
<reference evidence="1 2" key="1">
    <citation type="journal article" date="2016" name="Mol. Biol. Evol.">
        <title>Comparative Genomics of Early-Diverging Mushroom-Forming Fungi Provides Insights into the Origins of Lignocellulose Decay Capabilities.</title>
        <authorList>
            <person name="Nagy L.G."/>
            <person name="Riley R."/>
            <person name="Tritt A."/>
            <person name="Adam C."/>
            <person name="Daum C."/>
            <person name="Floudas D."/>
            <person name="Sun H."/>
            <person name="Yadav J.S."/>
            <person name="Pangilinan J."/>
            <person name="Larsson K.H."/>
            <person name="Matsuura K."/>
            <person name="Barry K."/>
            <person name="Labutti K."/>
            <person name="Kuo R."/>
            <person name="Ohm R.A."/>
            <person name="Bhattacharya S.S."/>
            <person name="Shirouzu T."/>
            <person name="Yoshinaga Y."/>
            <person name="Martin F.M."/>
            <person name="Grigoriev I.V."/>
            <person name="Hibbett D.S."/>
        </authorList>
    </citation>
    <scope>NUCLEOTIDE SEQUENCE [LARGE SCALE GENOMIC DNA]</scope>
    <source>
        <strain evidence="1 2">HHB9708</strain>
    </source>
</reference>